<sequence length="335" mass="35595">MTTTKPRQVRYEMLLDGIGPGRLDDRWSRPGLARASLDHPSAVTRRRSVVIRFTLVVDAIVRRIRESAAAAVLLAGVTALSCGPGMAHAEEIKIGGTGGALATMRILGEAYSAAHPGTEITVLPSLGSSGGIKAMLSGVIQIAVTSRALTDTEINAGAVQIAYARTPFVFATASTNTTTGLSLQELVEIYAGRSVHWPDGTRIRLVMRPTGDSDSDMIKSMSPAMDLALSGAETRKGMAFAVTDQDAADNLERIPGALGPSTLAQILSEKRALKALELDDVEPSPTTIADGSYPYFKTLFMVTRSDISPALRQFMAFVRSAAGVEILTRTGHRVQ</sequence>
<keyword evidence="4" id="KW-1185">Reference proteome</keyword>
<organism evidence="3 4">
    <name type="scientific">Thiocapsa rosea</name>
    <dbReference type="NCBI Taxonomy" id="69360"/>
    <lineage>
        <taxon>Bacteria</taxon>
        <taxon>Pseudomonadati</taxon>
        <taxon>Pseudomonadota</taxon>
        <taxon>Gammaproteobacteria</taxon>
        <taxon>Chromatiales</taxon>
        <taxon>Chromatiaceae</taxon>
        <taxon>Thiocapsa</taxon>
    </lineage>
</organism>
<dbReference type="PANTHER" id="PTHR30570:SF1">
    <property type="entry name" value="PHOSPHATE-BINDING PROTEIN PSTS"/>
    <property type="match status" value="1"/>
</dbReference>
<dbReference type="SUPFAM" id="SSF53850">
    <property type="entry name" value="Periplasmic binding protein-like II"/>
    <property type="match status" value="1"/>
</dbReference>
<dbReference type="Pfam" id="PF12849">
    <property type="entry name" value="PBP_like_2"/>
    <property type="match status" value="1"/>
</dbReference>
<dbReference type="PANTHER" id="PTHR30570">
    <property type="entry name" value="PERIPLASMIC PHOSPHATE BINDING COMPONENT OF PHOSPHATE ABC TRANSPORTER"/>
    <property type="match status" value="1"/>
</dbReference>
<dbReference type="InterPro" id="IPR050811">
    <property type="entry name" value="Phosphate_ABC_transporter"/>
</dbReference>
<accession>A0A495V6T4</accession>
<evidence type="ECO:0000313" key="3">
    <source>
        <dbReference type="EMBL" id="RKT45101.1"/>
    </source>
</evidence>
<dbReference type="OrthoDB" id="4008270at2"/>
<dbReference type="Proteomes" id="UP000274556">
    <property type="component" value="Unassembled WGS sequence"/>
</dbReference>
<name>A0A495V6T4_9GAMM</name>
<feature type="domain" description="PBP" evidence="2">
    <location>
        <begin position="89"/>
        <end position="320"/>
    </location>
</feature>
<dbReference type="EMBL" id="RBXL01000001">
    <property type="protein sequence ID" value="RKT45101.1"/>
    <property type="molecule type" value="Genomic_DNA"/>
</dbReference>
<comment type="caution">
    <text evidence="3">The sequence shown here is derived from an EMBL/GenBank/DDBJ whole genome shotgun (WGS) entry which is preliminary data.</text>
</comment>
<dbReference type="InterPro" id="IPR024370">
    <property type="entry name" value="PBP_domain"/>
</dbReference>
<reference evidence="3 4" key="1">
    <citation type="submission" date="2018-10" db="EMBL/GenBank/DDBJ databases">
        <title>Genomic Encyclopedia of Archaeal and Bacterial Type Strains, Phase II (KMG-II): from individual species to whole genera.</title>
        <authorList>
            <person name="Goeker M."/>
        </authorList>
    </citation>
    <scope>NUCLEOTIDE SEQUENCE [LARGE SCALE GENOMIC DNA]</scope>
    <source>
        <strain evidence="3 4">DSM 235</strain>
    </source>
</reference>
<evidence type="ECO:0000259" key="2">
    <source>
        <dbReference type="Pfam" id="PF12849"/>
    </source>
</evidence>
<keyword evidence="1" id="KW-0732">Signal</keyword>
<gene>
    <name evidence="3" type="ORF">BDD21_2518</name>
</gene>
<evidence type="ECO:0000256" key="1">
    <source>
        <dbReference type="ARBA" id="ARBA00022729"/>
    </source>
</evidence>
<protein>
    <submittedName>
        <fullName evidence="3">Phosphate ABC transporter substrate-binding protein (PhoT family)</fullName>
    </submittedName>
</protein>
<evidence type="ECO:0000313" key="4">
    <source>
        <dbReference type="Proteomes" id="UP000274556"/>
    </source>
</evidence>
<proteinExistence type="predicted"/>
<dbReference type="AlphaFoldDB" id="A0A495V6T4"/>
<dbReference type="Gene3D" id="3.40.190.10">
    <property type="entry name" value="Periplasmic binding protein-like II"/>
    <property type="match status" value="2"/>
</dbReference>